<dbReference type="Gene3D" id="2.180.10.10">
    <property type="entry name" value="RHS repeat-associated core"/>
    <property type="match status" value="1"/>
</dbReference>
<reference evidence="1 2" key="1">
    <citation type="submission" date="2018-04" db="EMBL/GenBank/DDBJ databases">
        <title>Active sludge and wastewater microbial communities from Klosterneuburg, Austria.</title>
        <authorList>
            <person name="Wagner M."/>
        </authorList>
    </citation>
    <scope>NUCLEOTIDE SEQUENCE [LARGE SCALE GENOMIC DNA]</scope>
    <source>
        <strain evidence="1 2">Nm4</strain>
    </source>
</reference>
<gene>
    <name evidence="1" type="ORF">C8R28_10649</name>
</gene>
<evidence type="ECO:0008006" key="3">
    <source>
        <dbReference type="Google" id="ProtNLM"/>
    </source>
</evidence>
<dbReference type="Proteomes" id="UP000244110">
    <property type="component" value="Unassembled WGS sequence"/>
</dbReference>
<dbReference type="RefSeq" id="WP_107788012.1">
    <property type="nucleotide sequence ID" value="NZ_QAOL01000064.1"/>
</dbReference>
<organism evidence="1 2">
    <name type="scientific">Nitrosomonas ureae</name>
    <dbReference type="NCBI Taxonomy" id="44577"/>
    <lineage>
        <taxon>Bacteria</taxon>
        <taxon>Pseudomonadati</taxon>
        <taxon>Pseudomonadota</taxon>
        <taxon>Betaproteobacteria</taxon>
        <taxon>Nitrosomonadales</taxon>
        <taxon>Nitrosomonadaceae</taxon>
        <taxon>Nitrosomonas</taxon>
    </lineage>
</organism>
<evidence type="ECO:0000313" key="1">
    <source>
        <dbReference type="EMBL" id="PTQ78662.1"/>
    </source>
</evidence>
<dbReference type="EMBL" id="QAOL01000064">
    <property type="protein sequence ID" value="PTQ78662.1"/>
    <property type="molecule type" value="Genomic_DNA"/>
</dbReference>
<sequence>MYTVELYVKIRRAVMVDGRSEREVARYFGIHRQTVKKMCQYAVPPGYIVARASRCLLSLAPFNPPAIYWGTPLTGPPSVCPRHCERGSRCGPPALIWSYDTGGTNGIGRLTGMSDESGSTSFSFGRTIQMTYPYGTQVTTAYGADGRPNEIRVNGNLLLAISSINRLASPRAGCGVITRRMRAASIPTVDSKPIALASDTRTLTYDAANCVINTADTNPVYNRTYDYDALNRLTSQSDNTSFLLWDRCQQQPYQHAIRQCQSSLYPGD</sequence>
<accession>A0A2T5I4B6</accession>
<comment type="caution">
    <text evidence="1">The sequence shown here is derived from an EMBL/GenBank/DDBJ whole genome shotgun (WGS) entry which is preliminary data.</text>
</comment>
<protein>
    <recommendedName>
        <fullName evidence="3">YD repeat-containing protein</fullName>
    </recommendedName>
</protein>
<proteinExistence type="predicted"/>
<name>A0A2T5I4B6_9PROT</name>
<evidence type="ECO:0000313" key="2">
    <source>
        <dbReference type="Proteomes" id="UP000244110"/>
    </source>
</evidence>
<dbReference type="AlphaFoldDB" id="A0A2T5I4B6"/>